<comment type="subcellular location">
    <subcellularLocation>
        <location evidence="1">Membrane</location>
        <topology evidence="1">Multi-pass membrane protein</topology>
    </subcellularLocation>
</comment>
<feature type="transmembrane region" description="Helical" evidence="9">
    <location>
        <begin position="157"/>
        <end position="176"/>
    </location>
</feature>
<keyword evidence="5 9" id="KW-1133">Transmembrane helix</keyword>
<dbReference type="InterPro" id="IPR020846">
    <property type="entry name" value="MFS_dom"/>
</dbReference>
<feature type="transmembrane region" description="Helical" evidence="9">
    <location>
        <begin position="468"/>
        <end position="486"/>
    </location>
</feature>
<dbReference type="STRING" id="741276.A0A2S5B535"/>
<dbReference type="FunFam" id="1.20.1250.20:FF:000078">
    <property type="entry name" value="MFS maltose transporter, putative"/>
    <property type="match status" value="1"/>
</dbReference>
<evidence type="ECO:0000256" key="5">
    <source>
        <dbReference type="ARBA" id="ARBA00022989"/>
    </source>
</evidence>
<dbReference type="GO" id="GO:0016020">
    <property type="term" value="C:membrane"/>
    <property type="evidence" value="ECO:0007669"/>
    <property type="project" value="UniProtKB-SubCell"/>
</dbReference>
<feature type="transmembrane region" description="Helical" evidence="9">
    <location>
        <begin position="433"/>
        <end position="456"/>
    </location>
</feature>
<comment type="caution">
    <text evidence="11">The sequence shown here is derived from an EMBL/GenBank/DDBJ whole genome shotgun (WGS) entry which is preliminary data.</text>
</comment>
<keyword evidence="12" id="KW-1185">Reference proteome</keyword>
<feature type="transmembrane region" description="Helical" evidence="9">
    <location>
        <begin position="121"/>
        <end position="145"/>
    </location>
</feature>
<dbReference type="EMBL" id="PJQD01000072">
    <property type="protein sequence ID" value="POY71888.1"/>
    <property type="molecule type" value="Genomic_DNA"/>
</dbReference>
<feature type="transmembrane region" description="Helical" evidence="9">
    <location>
        <begin position="397"/>
        <end position="421"/>
    </location>
</feature>
<evidence type="ECO:0000256" key="8">
    <source>
        <dbReference type="RuleBase" id="RU003346"/>
    </source>
</evidence>
<dbReference type="AlphaFoldDB" id="A0A2S5B535"/>
<dbReference type="CDD" id="cd17356">
    <property type="entry name" value="MFS_HXT"/>
    <property type="match status" value="1"/>
</dbReference>
<dbReference type="InterPro" id="IPR003663">
    <property type="entry name" value="Sugar/inositol_transpt"/>
</dbReference>
<evidence type="ECO:0000256" key="3">
    <source>
        <dbReference type="ARBA" id="ARBA00022448"/>
    </source>
</evidence>
<keyword evidence="6 9" id="KW-0472">Membrane</keyword>
<dbReference type="InterPro" id="IPR050360">
    <property type="entry name" value="MFS_Sugar_Transporters"/>
</dbReference>
<feature type="transmembrane region" description="Helical" evidence="9">
    <location>
        <begin position="70"/>
        <end position="90"/>
    </location>
</feature>
<dbReference type="PRINTS" id="PR00171">
    <property type="entry name" value="SUGRTRNSPORT"/>
</dbReference>
<gene>
    <name evidence="11" type="ORF">BMF94_5249</name>
</gene>
<proteinExistence type="inferred from homology"/>
<evidence type="ECO:0000259" key="10">
    <source>
        <dbReference type="PROSITE" id="PS50850"/>
    </source>
</evidence>
<evidence type="ECO:0000256" key="7">
    <source>
        <dbReference type="ARBA" id="ARBA00049119"/>
    </source>
</evidence>
<keyword evidence="3 8" id="KW-0813">Transport</keyword>
<sequence length="547" mass="58967">MSALHGSADVHAVEAPVTFKAYLLCVFASVGGIFFGYDLGYITGVLPTKAFVKAIEGEGALFVSSPHTSLIVSILSAGTFVGSLVAGDLADRYGRRSVNICGCAIYAVGVTLQMFPDKSLAILVVGRLVAGLGVGFVGSIIILYMSEIAPRKFRGPIVAGYQFLSTVGLMIASIATKFSRNRPGSAAYRIPIGLQYIWALALVCGLLFLPDSPRYFVKRGRIDQARSALARIRSQPPTSRFIEAELAEIVANAEVEAQLIPTGSWYSSWAACFSGSFSNPASNLRRTFLGMTIQMMQQWTGINFIFIYSTPFLRSTGAIKDPFLMSMIFTIVNVVSTPLSFWTVERFGRRPLLIYGTASMCICQLLVAIIGITVGSNKVLFTAGGGMIARNISAVDAQVALIAIAIFSFASTWGPTSWILIGEIFPLPIRSRGVALSIASGWLWAVVVSVIAPYMIGRDKGNMRAAVFFVWGGACVFGVAYAYYLVPETRGLSLEQIDQMLSETTPRNSAKWRPTTTFAAEAGKVLGEPQQLDKDDKLDEESGVSLV</sequence>
<evidence type="ECO:0000256" key="9">
    <source>
        <dbReference type="SAM" id="Phobius"/>
    </source>
</evidence>
<feature type="transmembrane region" description="Helical" evidence="9">
    <location>
        <begin position="353"/>
        <end position="377"/>
    </location>
</feature>
<reference evidence="11 12" key="1">
    <citation type="journal article" date="2018" name="Front. Microbiol.">
        <title>Prospects for Fungal Bioremediation of Acidic Radioactive Waste Sites: Characterization and Genome Sequence of Rhodotorula taiwanensis MD1149.</title>
        <authorList>
            <person name="Tkavc R."/>
            <person name="Matrosova V.Y."/>
            <person name="Grichenko O.E."/>
            <person name="Gostincar C."/>
            <person name="Volpe R.P."/>
            <person name="Klimenkova P."/>
            <person name="Gaidamakova E.K."/>
            <person name="Zhou C.E."/>
            <person name="Stewart B.J."/>
            <person name="Lyman M.G."/>
            <person name="Malfatti S.A."/>
            <person name="Rubinfeld B."/>
            <person name="Courtot M."/>
            <person name="Singh J."/>
            <person name="Dalgard C.L."/>
            <person name="Hamilton T."/>
            <person name="Frey K.G."/>
            <person name="Gunde-Cimerman N."/>
            <person name="Dugan L."/>
            <person name="Daly M.J."/>
        </authorList>
    </citation>
    <scope>NUCLEOTIDE SEQUENCE [LARGE SCALE GENOMIC DNA]</scope>
    <source>
        <strain evidence="11 12">MD1149</strain>
    </source>
</reference>
<dbReference type="SUPFAM" id="SSF103473">
    <property type="entry name" value="MFS general substrate transporter"/>
    <property type="match status" value="1"/>
</dbReference>
<comment type="catalytic activity">
    <reaction evidence="7">
        <text>myo-inositol(out) + H(+)(out) = myo-inositol(in) + H(+)(in)</text>
        <dbReference type="Rhea" id="RHEA:60364"/>
        <dbReference type="ChEBI" id="CHEBI:15378"/>
        <dbReference type="ChEBI" id="CHEBI:17268"/>
    </reaction>
</comment>
<dbReference type="PANTHER" id="PTHR48022:SF6">
    <property type="entry name" value="MSTA PROTEIN-RELATED"/>
    <property type="match status" value="1"/>
</dbReference>
<dbReference type="InterPro" id="IPR005828">
    <property type="entry name" value="MFS_sugar_transport-like"/>
</dbReference>
<evidence type="ECO:0000256" key="2">
    <source>
        <dbReference type="ARBA" id="ARBA00010992"/>
    </source>
</evidence>
<accession>A0A2S5B535</accession>
<feature type="domain" description="Major facilitator superfamily (MFS) profile" evidence="10">
    <location>
        <begin position="24"/>
        <end position="490"/>
    </location>
</feature>
<dbReference type="PROSITE" id="PS00217">
    <property type="entry name" value="SUGAR_TRANSPORT_2"/>
    <property type="match status" value="1"/>
</dbReference>
<feature type="transmembrane region" description="Helical" evidence="9">
    <location>
        <begin position="21"/>
        <end position="42"/>
    </location>
</feature>
<feature type="transmembrane region" description="Helical" evidence="9">
    <location>
        <begin position="188"/>
        <end position="209"/>
    </location>
</feature>
<evidence type="ECO:0000256" key="6">
    <source>
        <dbReference type="ARBA" id="ARBA00023136"/>
    </source>
</evidence>
<dbReference type="PROSITE" id="PS50850">
    <property type="entry name" value="MFS"/>
    <property type="match status" value="1"/>
</dbReference>
<comment type="similarity">
    <text evidence="2 8">Belongs to the major facilitator superfamily. Sugar transporter (TC 2.A.1.1) family.</text>
</comment>
<dbReference type="PROSITE" id="PS00216">
    <property type="entry name" value="SUGAR_TRANSPORT_1"/>
    <property type="match status" value="2"/>
</dbReference>
<protein>
    <recommendedName>
        <fullName evidence="10">Major facilitator superfamily (MFS) profile domain-containing protein</fullName>
    </recommendedName>
</protein>
<dbReference type="InterPro" id="IPR036259">
    <property type="entry name" value="MFS_trans_sf"/>
</dbReference>
<evidence type="ECO:0000256" key="4">
    <source>
        <dbReference type="ARBA" id="ARBA00022692"/>
    </source>
</evidence>
<keyword evidence="4 9" id="KW-0812">Transmembrane</keyword>
<dbReference type="Proteomes" id="UP000237144">
    <property type="component" value="Unassembled WGS sequence"/>
</dbReference>
<feature type="transmembrane region" description="Helical" evidence="9">
    <location>
        <begin position="322"/>
        <end position="341"/>
    </location>
</feature>
<dbReference type="Gene3D" id="1.20.1250.20">
    <property type="entry name" value="MFS general substrate transporter like domains"/>
    <property type="match status" value="1"/>
</dbReference>
<dbReference type="GO" id="GO:0005351">
    <property type="term" value="F:carbohydrate:proton symporter activity"/>
    <property type="evidence" value="ECO:0007669"/>
    <property type="project" value="TreeGrafter"/>
</dbReference>
<dbReference type="InterPro" id="IPR005829">
    <property type="entry name" value="Sugar_transporter_CS"/>
</dbReference>
<evidence type="ECO:0000256" key="1">
    <source>
        <dbReference type="ARBA" id="ARBA00004141"/>
    </source>
</evidence>
<evidence type="ECO:0000313" key="12">
    <source>
        <dbReference type="Proteomes" id="UP000237144"/>
    </source>
</evidence>
<dbReference type="Pfam" id="PF00083">
    <property type="entry name" value="Sugar_tr"/>
    <property type="match status" value="1"/>
</dbReference>
<dbReference type="OrthoDB" id="6612291at2759"/>
<feature type="transmembrane region" description="Helical" evidence="9">
    <location>
        <begin position="288"/>
        <end position="310"/>
    </location>
</feature>
<dbReference type="NCBIfam" id="TIGR00879">
    <property type="entry name" value="SP"/>
    <property type="match status" value="1"/>
</dbReference>
<dbReference type="PANTHER" id="PTHR48022">
    <property type="entry name" value="PLASTIDIC GLUCOSE TRANSPORTER 4"/>
    <property type="match status" value="1"/>
</dbReference>
<feature type="transmembrane region" description="Helical" evidence="9">
    <location>
        <begin position="97"/>
        <end position="115"/>
    </location>
</feature>
<name>A0A2S5B535_9BASI</name>
<organism evidence="11 12">
    <name type="scientific">Rhodotorula taiwanensis</name>
    <dbReference type="NCBI Taxonomy" id="741276"/>
    <lineage>
        <taxon>Eukaryota</taxon>
        <taxon>Fungi</taxon>
        <taxon>Dikarya</taxon>
        <taxon>Basidiomycota</taxon>
        <taxon>Pucciniomycotina</taxon>
        <taxon>Microbotryomycetes</taxon>
        <taxon>Sporidiobolales</taxon>
        <taxon>Sporidiobolaceae</taxon>
        <taxon>Rhodotorula</taxon>
    </lineage>
</organism>
<evidence type="ECO:0000313" key="11">
    <source>
        <dbReference type="EMBL" id="POY71888.1"/>
    </source>
</evidence>